<keyword evidence="5" id="KW-1185">Reference proteome</keyword>
<dbReference type="GO" id="GO:0004165">
    <property type="term" value="F:delta(3)-delta(2)-enoyl-CoA isomerase activity"/>
    <property type="evidence" value="ECO:0007669"/>
    <property type="project" value="UniProtKB-ARBA"/>
</dbReference>
<dbReference type="Proteomes" id="UP000290958">
    <property type="component" value="Unassembled WGS sequence"/>
</dbReference>
<proteinExistence type="predicted"/>
<dbReference type="InterPro" id="IPR051053">
    <property type="entry name" value="ECH/Chromodomain_protein"/>
</dbReference>
<comment type="caution">
    <text evidence="4">The sequence shown here is derived from an EMBL/GenBank/DDBJ whole genome shotgun (WGS) entry which is preliminary data.</text>
</comment>
<dbReference type="Gene3D" id="3.90.226.10">
    <property type="entry name" value="2-enoyl-CoA Hydratase, Chain A, domain 1"/>
    <property type="match status" value="1"/>
</dbReference>
<evidence type="ECO:0000313" key="5">
    <source>
        <dbReference type="Proteomes" id="UP000290958"/>
    </source>
</evidence>
<dbReference type="OrthoDB" id="9781757at2"/>
<keyword evidence="3" id="KW-0413">Isomerase</keyword>
<evidence type="ECO:0000256" key="2">
    <source>
        <dbReference type="ARBA" id="ARBA00023140"/>
    </source>
</evidence>
<name>A0A4Q1KM64_9SPHN</name>
<reference evidence="5" key="1">
    <citation type="submission" date="2019-01" db="EMBL/GenBank/DDBJ databases">
        <title>Cytophagaceae bacterium strain CAR-16.</title>
        <authorList>
            <person name="Chen W.-M."/>
        </authorList>
    </citation>
    <scope>NUCLEOTIDE SEQUENCE [LARGE SCALE GENOMIC DNA]</scope>
    <source>
        <strain evidence="5">CHR27</strain>
    </source>
</reference>
<evidence type="ECO:0000313" key="4">
    <source>
        <dbReference type="EMBL" id="RXR30867.1"/>
    </source>
</evidence>
<dbReference type="PANTHER" id="PTHR43684">
    <property type="match status" value="1"/>
</dbReference>
<comment type="subcellular location">
    <subcellularLocation>
        <location evidence="1">Peroxisome</location>
    </subcellularLocation>
</comment>
<dbReference type="CDD" id="cd06558">
    <property type="entry name" value="crotonase-like"/>
    <property type="match status" value="1"/>
</dbReference>
<dbReference type="AlphaFoldDB" id="A0A4Q1KM64"/>
<dbReference type="InterPro" id="IPR029045">
    <property type="entry name" value="ClpP/crotonase-like_dom_sf"/>
</dbReference>
<dbReference type="InterPro" id="IPR001753">
    <property type="entry name" value="Enoyl-CoA_hydra/iso"/>
</dbReference>
<gene>
    <name evidence="4" type="ORF">EQG66_00820</name>
</gene>
<evidence type="ECO:0000256" key="3">
    <source>
        <dbReference type="ARBA" id="ARBA00023235"/>
    </source>
</evidence>
<dbReference type="EMBL" id="SBKP01000001">
    <property type="protein sequence ID" value="RXR30867.1"/>
    <property type="molecule type" value="Genomic_DNA"/>
</dbReference>
<keyword evidence="2" id="KW-0576">Peroxisome</keyword>
<dbReference type="SUPFAM" id="SSF52096">
    <property type="entry name" value="ClpP/crotonase"/>
    <property type="match status" value="1"/>
</dbReference>
<sequence length="259" mass="27099">MGNAIEFEVSEGIARIVLNRPDAGNAFNAQLARELAEAALACDLDPSVRAVLLTGRGKMFCAGGDLKAFAGFGDEATRCVKQLADDLHKAISLFARMDAPLVVAVNGAAAGAGFSLSIAGDIVISADNAKFTMGYTAVGMSPDGSSTWYLPRLIGLRRAQEMAFTNRSLNASEALDWGLVTRVVPAAELDEAAMDLCRRLAAGPRGAQAMVKKLLLCSSGNALEVQMEIEGRAIARAAGAPQGIEGVQAFAARRAPVFR</sequence>
<dbReference type="PANTHER" id="PTHR43684:SF1">
    <property type="entry name" value="ENOYL-COA DELTA ISOMERASE 2"/>
    <property type="match status" value="1"/>
</dbReference>
<accession>A0A4Q1KM64</accession>
<dbReference type="Pfam" id="PF00378">
    <property type="entry name" value="ECH_1"/>
    <property type="match status" value="1"/>
</dbReference>
<organism evidence="4 5">
    <name type="scientific">Sphingobium fluviale</name>
    <dbReference type="NCBI Taxonomy" id="2506423"/>
    <lineage>
        <taxon>Bacteria</taxon>
        <taxon>Pseudomonadati</taxon>
        <taxon>Pseudomonadota</taxon>
        <taxon>Alphaproteobacteria</taxon>
        <taxon>Sphingomonadales</taxon>
        <taxon>Sphingomonadaceae</taxon>
        <taxon>Sphingobium</taxon>
    </lineage>
</organism>
<evidence type="ECO:0000256" key="1">
    <source>
        <dbReference type="ARBA" id="ARBA00004275"/>
    </source>
</evidence>
<dbReference type="RefSeq" id="WP_129402651.1">
    <property type="nucleotide sequence ID" value="NZ_SBKP01000001.1"/>
</dbReference>
<protein>
    <submittedName>
        <fullName evidence="4">Enoyl-CoA hydratase</fullName>
    </submittedName>
</protein>